<keyword evidence="2" id="KW-1185">Reference proteome</keyword>
<evidence type="ECO:0000313" key="2">
    <source>
        <dbReference type="Proteomes" id="UP000184447"/>
    </source>
</evidence>
<organism evidence="1 2">
    <name type="scientific">Clostridium grantii DSM 8605</name>
    <dbReference type="NCBI Taxonomy" id="1121316"/>
    <lineage>
        <taxon>Bacteria</taxon>
        <taxon>Bacillati</taxon>
        <taxon>Bacillota</taxon>
        <taxon>Clostridia</taxon>
        <taxon>Eubacteriales</taxon>
        <taxon>Clostridiaceae</taxon>
        <taxon>Clostridium</taxon>
    </lineage>
</organism>
<dbReference type="AlphaFoldDB" id="A0A1M5QYP1"/>
<evidence type="ECO:0000313" key="1">
    <source>
        <dbReference type="EMBL" id="SHH18829.1"/>
    </source>
</evidence>
<gene>
    <name evidence="1" type="ORF">SAMN02745207_00358</name>
</gene>
<name>A0A1M5QYP1_9CLOT</name>
<protein>
    <submittedName>
        <fullName evidence="1">Uncharacterized protein</fullName>
    </submittedName>
</protein>
<reference evidence="1 2" key="1">
    <citation type="submission" date="2016-11" db="EMBL/GenBank/DDBJ databases">
        <authorList>
            <person name="Jaros S."/>
            <person name="Januszkiewicz K."/>
            <person name="Wedrychowicz H."/>
        </authorList>
    </citation>
    <scope>NUCLEOTIDE SEQUENCE [LARGE SCALE GENOMIC DNA]</scope>
    <source>
        <strain evidence="1 2">DSM 8605</strain>
    </source>
</reference>
<dbReference type="EMBL" id="FQXM01000002">
    <property type="protein sequence ID" value="SHH18829.1"/>
    <property type="molecule type" value="Genomic_DNA"/>
</dbReference>
<accession>A0A1M5QYP1</accession>
<sequence>MSKKSKFKKGFSFVISIDPFNIRKFDTDEIGRGIGIHKAKKGKGSYTRKEKHEKPFIT</sequence>
<proteinExistence type="predicted"/>
<dbReference type="Proteomes" id="UP000184447">
    <property type="component" value="Unassembled WGS sequence"/>
</dbReference>
<dbReference type="RefSeq" id="WP_143160449.1">
    <property type="nucleotide sequence ID" value="NZ_FQXM01000002.1"/>
</dbReference>